<evidence type="ECO:0000313" key="2">
    <source>
        <dbReference type="Proteomes" id="UP001589692"/>
    </source>
</evidence>
<name>A0ABV6AQJ6_9HYPH</name>
<reference evidence="1 2" key="1">
    <citation type="submission" date="2024-09" db="EMBL/GenBank/DDBJ databases">
        <authorList>
            <person name="Sun Q."/>
            <person name="Mori K."/>
        </authorList>
    </citation>
    <scope>NUCLEOTIDE SEQUENCE [LARGE SCALE GENOMIC DNA]</scope>
    <source>
        <strain evidence="1 2">TBRC 4938</strain>
    </source>
</reference>
<dbReference type="EMBL" id="JBHMAA010000040">
    <property type="protein sequence ID" value="MFB9952896.1"/>
    <property type="molecule type" value="Genomic_DNA"/>
</dbReference>
<evidence type="ECO:0000313" key="1">
    <source>
        <dbReference type="EMBL" id="MFB9952896.1"/>
    </source>
</evidence>
<accession>A0ABV6AQJ6</accession>
<gene>
    <name evidence="1" type="ORF">ACFFP0_28975</name>
</gene>
<dbReference type="InterPro" id="IPR011990">
    <property type="entry name" value="TPR-like_helical_dom_sf"/>
</dbReference>
<dbReference type="Gene3D" id="1.25.40.10">
    <property type="entry name" value="Tetratricopeptide repeat domain"/>
    <property type="match status" value="1"/>
</dbReference>
<evidence type="ECO:0008006" key="3">
    <source>
        <dbReference type="Google" id="ProtNLM"/>
    </source>
</evidence>
<dbReference type="RefSeq" id="WP_377265696.1">
    <property type="nucleotide sequence ID" value="NZ_JBHMAA010000040.1"/>
</dbReference>
<dbReference type="SUPFAM" id="SSF48452">
    <property type="entry name" value="TPR-like"/>
    <property type="match status" value="1"/>
</dbReference>
<sequence>MQPSPAAIRQQLETLRRSASFNGSDRLMALLEYLVEETLEGRGEDLKEAVIGNAVYQRDPPYDPRIDSTVRVEVRRLRRKLDDHFALEGRSDPVSISIPVGTYSPLFAAQKPGRPTRPAEQAAPEIFRHGPGTVVAILPVRAFSREGPLREFAGGLTDELIFAFGSEPGIRIPSRATTFAYTENLPSIPALAEELGADAVLQGTVREEAGMIRVTIEISDPRGFVVSSDRFDGASGDGLGLQEKIATTLTSRLRFDSSRMRAFQISPGPDAIRSHAKIYRARQLLDRQMPATLREALAIFSDVANTAPDYARGHSGIADCCCDMFRIGIIDGEEALPRARAAADRALEIDPQSIEANTARATISAWLERDRNAAEAGFERALELGDNARTVRVYGSYLSLLGREDEAERLFREARRIEPFSQQQDIAEAVSHFQARRFDRALADMASAGPPAAAMEAVFYNALACHFGGDADSARLCAKPLGHLPASHPQLVFADAEVEAWLGAPQRAERLLDAGNAKASQFARATLACATGNAGRAFTHLAKALERRELATVWMRGDIRFDALRGTAEFSNLLAVLEALRLS</sequence>
<keyword evidence="2" id="KW-1185">Reference proteome</keyword>
<organism evidence="1 2">
    <name type="scientific">Rhizobium puerariae</name>
    <dbReference type="NCBI Taxonomy" id="1585791"/>
    <lineage>
        <taxon>Bacteria</taxon>
        <taxon>Pseudomonadati</taxon>
        <taxon>Pseudomonadota</taxon>
        <taxon>Alphaproteobacteria</taxon>
        <taxon>Hyphomicrobiales</taxon>
        <taxon>Rhizobiaceae</taxon>
        <taxon>Rhizobium/Agrobacterium group</taxon>
        <taxon>Rhizobium</taxon>
    </lineage>
</organism>
<protein>
    <recommendedName>
        <fullName evidence="3">Tetratricopeptide repeat protein</fullName>
    </recommendedName>
</protein>
<dbReference type="Proteomes" id="UP001589692">
    <property type="component" value="Unassembled WGS sequence"/>
</dbReference>
<proteinExistence type="predicted"/>
<comment type="caution">
    <text evidence="1">The sequence shown here is derived from an EMBL/GenBank/DDBJ whole genome shotgun (WGS) entry which is preliminary data.</text>
</comment>